<sequence length="435" mass="49413">MPASTVSQYDVIVHIGLPKTGSSAIQKFCLDNQRWLSKQGAHYPRHGLDKNGVSGGHDKFYKLIHANDLTGAQDYLRTHLAKAKKKQQQLIISSEGLHLHAEAMAHVLQGVSAAIVGFVRHPFDSLFSGYNQMVKRHYQTQPLDDYVYAATKVAKPILEGRTLFEFAEKFSEHFITLPYHSDLTGPSSVLHQFFNLLGFDTQYVTKNTEAKKINSGYSASALEFKRLLNYVLSEEDRRLNSQVDHELQALCDDGRFSSASLRDTLAAESFVALDKKFSVSVDKIQSSFGILLPKPKLDETRHFSSLDMLCEITDIVKHFKSKQKRLYETLKDRVVSNSWKHIDADKQKLCDLFDHSVKQSQKEKTAFFHPNVIKGMPNFDACDFYRETARLFWQRGDINTAYSLICRALELRKGPVIKKMHADIEAEYQASQSGN</sequence>
<accession>A0ABV9LTY5</accession>
<dbReference type="InterPro" id="IPR027417">
    <property type="entry name" value="P-loop_NTPase"/>
</dbReference>
<name>A0ABV9LTY5_9ALTE</name>
<dbReference type="Proteomes" id="UP001595897">
    <property type="component" value="Unassembled WGS sequence"/>
</dbReference>
<reference evidence="2" key="1">
    <citation type="journal article" date="2019" name="Int. J. Syst. Evol. Microbiol.">
        <title>The Global Catalogue of Microorganisms (GCM) 10K type strain sequencing project: providing services to taxonomists for standard genome sequencing and annotation.</title>
        <authorList>
            <consortium name="The Broad Institute Genomics Platform"/>
            <consortium name="The Broad Institute Genome Sequencing Center for Infectious Disease"/>
            <person name="Wu L."/>
            <person name="Ma J."/>
        </authorList>
    </citation>
    <scope>NUCLEOTIDE SEQUENCE [LARGE SCALE GENOMIC DNA]</scope>
    <source>
        <strain evidence="2">KACC 12507</strain>
    </source>
</reference>
<protein>
    <recommendedName>
        <fullName evidence="3">Sulfotransferase domain-containing protein</fullName>
    </recommendedName>
</protein>
<dbReference type="EMBL" id="JBHSGU010000002">
    <property type="protein sequence ID" value="MFC4699418.1"/>
    <property type="molecule type" value="Genomic_DNA"/>
</dbReference>
<dbReference type="SUPFAM" id="SSF52540">
    <property type="entry name" value="P-loop containing nucleoside triphosphate hydrolases"/>
    <property type="match status" value="1"/>
</dbReference>
<evidence type="ECO:0000313" key="1">
    <source>
        <dbReference type="EMBL" id="MFC4699418.1"/>
    </source>
</evidence>
<proteinExistence type="predicted"/>
<dbReference type="RefSeq" id="WP_382406166.1">
    <property type="nucleotide sequence ID" value="NZ_JBHSGU010000002.1"/>
</dbReference>
<organism evidence="1 2">
    <name type="scientific">Glaciecola siphonariae</name>
    <dbReference type="NCBI Taxonomy" id="521012"/>
    <lineage>
        <taxon>Bacteria</taxon>
        <taxon>Pseudomonadati</taxon>
        <taxon>Pseudomonadota</taxon>
        <taxon>Gammaproteobacteria</taxon>
        <taxon>Alteromonadales</taxon>
        <taxon>Alteromonadaceae</taxon>
        <taxon>Glaciecola</taxon>
    </lineage>
</organism>
<evidence type="ECO:0000313" key="2">
    <source>
        <dbReference type="Proteomes" id="UP001595897"/>
    </source>
</evidence>
<evidence type="ECO:0008006" key="3">
    <source>
        <dbReference type="Google" id="ProtNLM"/>
    </source>
</evidence>
<keyword evidence="2" id="KW-1185">Reference proteome</keyword>
<dbReference type="Gene3D" id="3.40.50.300">
    <property type="entry name" value="P-loop containing nucleotide triphosphate hydrolases"/>
    <property type="match status" value="1"/>
</dbReference>
<comment type="caution">
    <text evidence="1">The sequence shown here is derived from an EMBL/GenBank/DDBJ whole genome shotgun (WGS) entry which is preliminary data.</text>
</comment>
<gene>
    <name evidence="1" type="ORF">ACFO4O_04510</name>
</gene>